<reference evidence="1" key="1">
    <citation type="submission" date="2023-06" db="EMBL/GenBank/DDBJ databases">
        <title>Genome-scale phylogeny and comparative genomics of the fungal order Sordariales.</title>
        <authorList>
            <consortium name="Lawrence Berkeley National Laboratory"/>
            <person name="Hensen N."/>
            <person name="Bonometti L."/>
            <person name="Westerberg I."/>
            <person name="Brannstrom I.O."/>
            <person name="Guillou S."/>
            <person name="Cros-Aarteil S."/>
            <person name="Calhoun S."/>
            <person name="Haridas S."/>
            <person name="Kuo A."/>
            <person name="Mondo S."/>
            <person name="Pangilinan J."/>
            <person name="Riley R."/>
            <person name="Labutti K."/>
            <person name="Andreopoulos B."/>
            <person name="Lipzen A."/>
            <person name="Chen C."/>
            <person name="Yanf M."/>
            <person name="Daum C."/>
            <person name="Ng V."/>
            <person name="Clum A."/>
            <person name="Steindorff A."/>
            <person name="Ohm R."/>
            <person name="Martin F."/>
            <person name="Silar P."/>
            <person name="Natvig D."/>
            <person name="Lalanne C."/>
            <person name="Gautier V."/>
            <person name="Ament-Velasquez S.L."/>
            <person name="Kruys A."/>
            <person name="Hutchinson M.I."/>
            <person name="Powell A.J."/>
            <person name="Barry K."/>
            <person name="Miller A.N."/>
            <person name="Grigoriev I.V."/>
            <person name="Debuchy R."/>
            <person name="Gladieux P."/>
            <person name="Thoren M.H."/>
            <person name="Johannesson H."/>
        </authorList>
    </citation>
    <scope>NUCLEOTIDE SEQUENCE</scope>
    <source>
        <strain evidence="1">PSN4</strain>
    </source>
</reference>
<gene>
    <name evidence="1" type="ORF">QBC47DRAFT_462066</name>
</gene>
<evidence type="ECO:0000313" key="1">
    <source>
        <dbReference type="EMBL" id="KAK1754119.1"/>
    </source>
</evidence>
<dbReference type="Proteomes" id="UP001239445">
    <property type="component" value="Unassembled WGS sequence"/>
</dbReference>
<evidence type="ECO:0000313" key="2">
    <source>
        <dbReference type="Proteomes" id="UP001239445"/>
    </source>
</evidence>
<keyword evidence="2" id="KW-1185">Reference proteome</keyword>
<accession>A0AAJ0B9E3</accession>
<dbReference type="EMBL" id="MU839836">
    <property type="protein sequence ID" value="KAK1754119.1"/>
    <property type="molecule type" value="Genomic_DNA"/>
</dbReference>
<organism evidence="1 2">
    <name type="scientific">Echria macrotheca</name>
    <dbReference type="NCBI Taxonomy" id="438768"/>
    <lineage>
        <taxon>Eukaryota</taxon>
        <taxon>Fungi</taxon>
        <taxon>Dikarya</taxon>
        <taxon>Ascomycota</taxon>
        <taxon>Pezizomycotina</taxon>
        <taxon>Sordariomycetes</taxon>
        <taxon>Sordariomycetidae</taxon>
        <taxon>Sordariales</taxon>
        <taxon>Schizotheciaceae</taxon>
        <taxon>Echria</taxon>
    </lineage>
</organism>
<dbReference type="AlphaFoldDB" id="A0AAJ0B9E3"/>
<protein>
    <submittedName>
        <fullName evidence="1">Uncharacterized protein</fullName>
    </submittedName>
</protein>
<comment type="caution">
    <text evidence="1">The sequence shown here is derived from an EMBL/GenBank/DDBJ whole genome shotgun (WGS) entry which is preliminary data.</text>
</comment>
<name>A0AAJ0B9E3_9PEZI</name>
<sequence length="210" mass="23302">MPLFNSYSKATFADLWSAAPDLITAEPNPLRQDSIRGPRQTAALAKARYDNVRVGSLFFDGCDEENSWWNTPRELLPGRYINALVTAITGELRDFTYCSGCATQELEDLFFGACIADLGDEFTGCANCIHGNVGEACDFCDFAKPVFVCLEQHCEQRGPGHEHILRGWLDDSYKNSIGAAASALFLCEWTNGIYLVYQNTGTEFSWRGVP</sequence>
<proteinExistence type="predicted"/>